<evidence type="ECO:0000313" key="3">
    <source>
        <dbReference type="Proteomes" id="UP000626109"/>
    </source>
</evidence>
<organism evidence="2 3">
    <name type="scientific">Polarella glacialis</name>
    <name type="common">Dinoflagellate</name>
    <dbReference type="NCBI Taxonomy" id="89957"/>
    <lineage>
        <taxon>Eukaryota</taxon>
        <taxon>Sar</taxon>
        <taxon>Alveolata</taxon>
        <taxon>Dinophyceae</taxon>
        <taxon>Suessiales</taxon>
        <taxon>Suessiaceae</taxon>
        <taxon>Polarella</taxon>
    </lineage>
</organism>
<reference evidence="2" key="1">
    <citation type="submission" date="2021-02" db="EMBL/GenBank/DDBJ databases">
        <authorList>
            <person name="Dougan E. K."/>
            <person name="Rhodes N."/>
            <person name="Thang M."/>
            <person name="Chan C."/>
        </authorList>
    </citation>
    <scope>NUCLEOTIDE SEQUENCE</scope>
</reference>
<feature type="compositionally biased region" description="Basic and acidic residues" evidence="1">
    <location>
        <begin position="127"/>
        <end position="144"/>
    </location>
</feature>
<accession>A0A813JDJ5</accession>
<evidence type="ECO:0000313" key="2">
    <source>
        <dbReference type="EMBL" id="CAE8672294.1"/>
    </source>
</evidence>
<dbReference type="EMBL" id="CAJNNW010024422">
    <property type="protein sequence ID" value="CAE8672294.1"/>
    <property type="molecule type" value="Genomic_DNA"/>
</dbReference>
<dbReference type="AlphaFoldDB" id="A0A813JDJ5"/>
<comment type="caution">
    <text evidence="2">The sequence shown here is derived from an EMBL/GenBank/DDBJ whole genome shotgun (WGS) entry which is preliminary data.</text>
</comment>
<name>A0A813JDJ5_POLGL</name>
<evidence type="ECO:0000256" key="1">
    <source>
        <dbReference type="SAM" id="MobiDB-lite"/>
    </source>
</evidence>
<proteinExistence type="predicted"/>
<feature type="non-terminal residue" evidence="2">
    <location>
        <position position="1"/>
    </location>
</feature>
<dbReference type="Proteomes" id="UP000626109">
    <property type="component" value="Unassembled WGS sequence"/>
</dbReference>
<feature type="region of interest" description="Disordered" evidence="1">
    <location>
        <begin position="127"/>
        <end position="163"/>
    </location>
</feature>
<sequence>MTDGKLGCFAGSASTPCEFAEEVPADHPLRQLSKTSDASDACYAEPAQTLLFLDWDDTLFPTTELFERWNLPRQISKKPGKPDEAIGQNYSARNITHPEGSFASASTMGSLPQKAASKVATVEESEGCQKVEVGVHTKEEREKKEEEEEEEKKKKEKKKEEEEDLSEWWFPDGELTPEQSSLLKDWQSALFQYLTTASRLSSQVVIVTNSRRPWVETCVSTFAPSCKKLFAGSTGGAKGGIKVVYALEVLQDMRSKRKLASNGWEGSFPVKCTMPLSDLEVTEELTWAKFHAMHREAKAFYRRYKGQSWKNIISLGDRIYEHDAMMEMAMRRHAGRGGREQLRVKSLLLPE</sequence>
<gene>
    <name evidence="2" type="ORF">PGLA2088_LOCUS18004</name>
</gene>
<protein>
    <submittedName>
        <fullName evidence="2">Uncharacterized protein</fullName>
    </submittedName>
</protein>